<organism evidence="2 3">
    <name type="scientific">Hymenobacter fastidiosus</name>
    <dbReference type="NCBI Taxonomy" id="486264"/>
    <lineage>
        <taxon>Bacteria</taxon>
        <taxon>Pseudomonadati</taxon>
        <taxon>Bacteroidota</taxon>
        <taxon>Cytophagia</taxon>
        <taxon>Cytophagales</taxon>
        <taxon>Hymenobacteraceae</taxon>
        <taxon>Hymenobacter</taxon>
    </lineage>
</organism>
<dbReference type="RefSeq" id="WP_345074064.1">
    <property type="nucleotide sequence ID" value="NZ_BAABDJ010000035.1"/>
</dbReference>
<proteinExistence type="predicted"/>
<evidence type="ECO:0000313" key="2">
    <source>
        <dbReference type="EMBL" id="GAA4014535.1"/>
    </source>
</evidence>
<protein>
    <recommendedName>
        <fullName evidence="4">Outer membrane protein beta-barrel domain-containing protein</fullName>
    </recommendedName>
</protein>
<dbReference type="EMBL" id="BAABDJ010000035">
    <property type="protein sequence ID" value="GAA4014535.1"/>
    <property type="molecule type" value="Genomic_DNA"/>
</dbReference>
<keyword evidence="3" id="KW-1185">Reference proteome</keyword>
<keyword evidence="1" id="KW-1133">Transmembrane helix</keyword>
<gene>
    <name evidence="2" type="ORF">GCM10022408_29690</name>
</gene>
<keyword evidence="1" id="KW-0472">Membrane</keyword>
<comment type="caution">
    <text evidence="2">The sequence shown here is derived from an EMBL/GenBank/DDBJ whole genome shotgun (WGS) entry which is preliminary data.</text>
</comment>
<sequence length="545" mass="56418">MLPSDTNHTPPSGPPTGDLEHLFRQKFAEAEVPPSAGLWAQLDHNLVVGQNETYRRRLALYRWVAAASVLLLVGFGSWFGLRYGSTSGRLPEFATLAAPATDAPSATGSGSPAGAAGRLALGPQAGATRADAGSAAELNSALYDIPAAAAEAYVVPMDRAEGPAVAVQLPFGFTEQGSSLLPDNGRRGADGPLAAAGYARTPSAALGKTAGGSGPVTAVFAALLGASGTAAAGQLPGELPGLTARMAALPRGLGYGRPALLPLTTMRSMLADLASATSQEEKKEEGVGRPRRWRLLGSYAASAYNPNIDFSPAGRSPVVASRGFFLNSASTYAMAAAEYRQHLRAGLGQRVALTASYTVNKHWTLQTGLEVAQQRASSRTSHGFLDGRQVVADVSTPNVDPDLLPAPVAVAHPTYYRYRTAGLPVGVRYGSTKSGISVYAKAGAVVSMLLNSRSELEGTPEATRVYTMKSIASPYRPVQASGRVGAGVRFQPANATWSLAVGPTAEAGLTPLNADSGQGLQYRSRPYSVGMEASVEFGGKPVLAP</sequence>
<keyword evidence="1" id="KW-0812">Transmembrane</keyword>
<evidence type="ECO:0000313" key="3">
    <source>
        <dbReference type="Proteomes" id="UP001500567"/>
    </source>
</evidence>
<name>A0ABP7SP83_9BACT</name>
<accession>A0ABP7SP83</accession>
<dbReference type="Proteomes" id="UP001500567">
    <property type="component" value="Unassembled WGS sequence"/>
</dbReference>
<reference evidence="3" key="1">
    <citation type="journal article" date="2019" name="Int. J. Syst. Evol. Microbiol.">
        <title>The Global Catalogue of Microorganisms (GCM) 10K type strain sequencing project: providing services to taxonomists for standard genome sequencing and annotation.</title>
        <authorList>
            <consortium name="The Broad Institute Genomics Platform"/>
            <consortium name="The Broad Institute Genome Sequencing Center for Infectious Disease"/>
            <person name="Wu L."/>
            <person name="Ma J."/>
        </authorList>
    </citation>
    <scope>NUCLEOTIDE SEQUENCE [LARGE SCALE GENOMIC DNA]</scope>
    <source>
        <strain evidence="3">JCM 17224</strain>
    </source>
</reference>
<evidence type="ECO:0008006" key="4">
    <source>
        <dbReference type="Google" id="ProtNLM"/>
    </source>
</evidence>
<feature type="transmembrane region" description="Helical" evidence="1">
    <location>
        <begin position="60"/>
        <end position="81"/>
    </location>
</feature>
<evidence type="ECO:0000256" key="1">
    <source>
        <dbReference type="SAM" id="Phobius"/>
    </source>
</evidence>